<dbReference type="SUPFAM" id="SSF55729">
    <property type="entry name" value="Acyl-CoA N-acyltransferases (Nat)"/>
    <property type="match status" value="1"/>
</dbReference>
<evidence type="ECO:0000313" key="1">
    <source>
        <dbReference type="EMBL" id="QHM70661.1"/>
    </source>
</evidence>
<dbReference type="Pfam" id="PF07395">
    <property type="entry name" value="Mig-14"/>
    <property type="match status" value="1"/>
</dbReference>
<dbReference type="KEGG" id="mint:C7M51_00939"/>
<sequence length="299" mass="34254">MARLSGWEEASAADYQRAYLRYGGNFSTHPEVLAIQSQQLKVNQRYFVKTTRLGEIKGALCVWNNQFIANDYATANIVSTADLPIARDELILPLAADEKFFLPFNSKILSACHRQQIINTTYRVNAGRTLCLAKSVAQFSAKTRQTRKKELRKFLLQGGEVLPIQQFSADDVSMIYAELFFKRRNRKIEKSDEQRDFLRQIKPHIFGNILFFNGNPCAIQLIMKAESERHITYDYINIGLDPALSALSPGTIITWLNVQQADSECQHKGKAMRFSFGRPTVDYKNRWCYQEPVGRILTL</sequence>
<gene>
    <name evidence="1" type="ORF">C7M51_00939</name>
</gene>
<proteinExistence type="predicted"/>
<organism evidence="1 2">
    <name type="scientific">Mixta intestinalis</name>
    <dbReference type="NCBI Taxonomy" id="1615494"/>
    <lineage>
        <taxon>Bacteria</taxon>
        <taxon>Pseudomonadati</taxon>
        <taxon>Pseudomonadota</taxon>
        <taxon>Gammaproteobacteria</taxon>
        <taxon>Enterobacterales</taxon>
        <taxon>Erwiniaceae</taxon>
        <taxon>Mixta</taxon>
    </lineage>
</organism>
<dbReference type="InterPro" id="IPR016181">
    <property type="entry name" value="Acyl_CoA_acyltransferase"/>
</dbReference>
<name>A0A6P1PWZ5_9GAMM</name>
<reference evidence="1 2" key="1">
    <citation type="submission" date="2018-03" db="EMBL/GenBank/DDBJ databases">
        <title>Pantoea intestinalis SRCM103226 isolated form the mealworm.</title>
        <authorList>
            <person name="Jeong D.-Y."/>
            <person name="Kim J.W."/>
        </authorList>
    </citation>
    <scope>NUCLEOTIDE SEQUENCE [LARGE SCALE GENOMIC DNA]</scope>
    <source>
        <strain evidence="1 2">SRCM103226</strain>
    </source>
</reference>
<accession>A0A6P1PWZ5</accession>
<keyword evidence="2" id="KW-1185">Reference proteome</keyword>
<dbReference type="InterPro" id="IPR009977">
    <property type="entry name" value="Mig-14"/>
</dbReference>
<protein>
    <recommendedName>
        <fullName evidence="3">BioF2-like acetyltransferase domain-containing protein</fullName>
    </recommendedName>
</protein>
<dbReference type="Proteomes" id="UP000464053">
    <property type="component" value="Chromosome"/>
</dbReference>
<evidence type="ECO:0008006" key="3">
    <source>
        <dbReference type="Google" id="ProtNLM"/>
    </source>
</evidence>
<evidence type="ECO:0000313" key="2">
    <source>
        <dbReference type="Proteomes" id="UP000464053"/>
    </source>
</evidence>
<dbReference type="EMBL" id="CP028271">
    <property type="protein sequence ID" value="QHM70661.1"/>
    <property type="molecule type" value="Genomic_DNA"/>
</dbReference>
<dbReference type="AlphaFoldDB" id="A0A6P1PWZ5"/>